<name>A0A1Q5UR79_9EURO</name>
<proteinExistence type="predicted"/>
<sequence>MPPINITVEQLLDIEDALVSDENPARDDGVFDYERCARLHNYLVAYGWMALHGRDTPDLTALAEEKRFFSDEWNPDADRDILDPSLNAWLDRIYDPTHELFFWVGGLSMESCDETFQFDENDREDEEIARFIVIYRFRLVLPFALGNISHGDGARVSDGPIPPGTFAYLFQHGCHHPFGGEHRSQRMERLFDHWTELIESGVWKVGKEGVEGGIETFRDADSGAWRDYWIPPDW</sequence>
<dbReference type="STRING" id="1316194.A0A1Q5UR79"/>
<keyword evidence="2" id="KW-1185">Reference proteome</keyword>
<evidence type="ECO:0000313" key="2">
    <source>
        <dbReference type="Proteomes" id="UP000186955"/>
    </source>
</evidence>
<evidence type="ECO:0000313" key="1">
    <source>
        <dbReference type="EMBL" id="OKP14985.1"/>
    </source>
</evidence>
<protein>
    <submittedName>
        <fullName evidence="1">Uncharacterized protein</fullName>
    </submittedName>
</protein>
<gene>
    <name evidence="1" type="ORF">PENSUB_3380</name>
</gene>
<accession>A0A1Q5UR79</accession>
<dbReference type="EMBL" id="MNBE01000030">
    <property type="protein sequence ID" value="OKP14985.1"/>
    <property type="molecule type" value="Genomic_DNA"/>
</dbReference>
<dbReference type="Proteomes" id="UP000186955">
    <property type="component" value="Unassembled WGS sequence"/>
</dbReference>
<comment type="caution">
    <text evidence="1">The sequence shown here is derived from an EMBL/GenBank/DDBJ whole genome shotgun (WGS) entry which is preliminary data.</text>
</comment>
<reference evidence="1 2" key="1">
    <citation type="submission" date="2016-10" db="EMBL/GenBank/DDBJ databases">
        <title>Genome sequence of the ascomycete fungus Penicillium subrubescens.</title>
        <authorList>
            <person name="De Vries R.P."/>
            <person name="Peng M."/>
            <person name="Dilokpimol A."/>
            <person name="Hilden K."/>
            <person name="Makela M.R."/>
            <person name="Grigoriev I."/>
            <person name="Riley R."/>
            <person name="Granchi Z."/>
        </authorList>
    </citation>
    <scope>NUCLEOTIDE SEQUENCE [LARGE SCALE GENOMIC DNA]</scope>
    <source>
        <strain evidence="1 2">CBS 132785</strain>
    </source>
</reference>
<dbReference type="AlphaFoldDB" id="A0A1Q5UR79"/>
<organism evidence="1 2">
    <name type="scientific">Penicillium subrubescens</name>
    <dbReference type="NCBI Taxonomy" id="1316194"/>
    <lineage>
        <taxon>Eukaryota</taxon>
        <taxon>Fungi</taxon>
        <taxon>Dikarya</taxon>
        <taxon>Ascomycota</taxon>
        <taxon>Pezizomycotina</taxon>
        <taxon>Eurotiomycetes</taxon>
        <taxon>Eurotiomycetidae</taxon>
        <taxon>Eurotiales</taxon>
        <taxon>Aspergillaceae</taxon>
        <taxon>Penicillium</taxon>
    </lineage>
</organism>